<dbReference type="Proteomes" id="UP000593952">
    <property type="component" value="Segment"/>
</dbReference>
<accession>A0A7S6U374</accession>
<organism evidence="1 2">
    <name type="scientific">Burkholderia phage Maja</name>
    <dbReference type="NCBI Taxonomy" id="2767571"/>
    <lineage>
        <taxon>Viruses</taxon>
        <taxon>Duplodnaviria</taxon>
        <taxon>Heunggongvirae</taxon>
        <taxon>Uroviricota</taxon>
        <taxon>Caudoviricetes</taxon>
        <taxon>Lindbergviridae</taxon>
        <taxon>Gladiolivirus</taxon>
        <taxon>Gladiolivirus maja</taxon>
    </lineage>
</organism>
<evidence type="ECO:0000313" key="1">
    <source>
        <dbReference type="EMBL" id="QOV06301.1"/>
    </source>
</evidence>
<dbReference type="EMBL" id="MT708549">
    <property type="protein sequence ID" value="QOV06301.1"/>
    <property type="molecule type" value="Genomic_DNA"/>
</dbReference>
<reference evidence="1 2" key="1">
    <citation type="submission" date="2020-07" db="EMBL/GenBank/DDBJ databases">
        <title>Complete genome sequence of Burkholderia gladioli phage Maja.</title>
        <authorList>
            <person name="Yu Z."/>
            <person name="Yao G.W."/>
            <person name="Guadalupe Vizoso-Pinto M."/>
            <person name="Sun L."/>
            <person name="Le T."/>
            <person name="Gonzalez C."/>
            <person name="Young R."/>
            <person name="Liu M."/>
        </authorList>
    </citation>
    <scope>NUCLEOTIDE SEQUENCE [LARGE SCALE GENOMIC DNA]</scope>
</reference>
<sequence>MEADRVTTIDMILFCPACCAQHIDEPHGEWTNPPHRSHLCVFCETVWRPADVPTNGVRTIKTKGDDDTVDFTVAF</sequence>
<evidence type="ECO:0000313" key="2">
    <source>
        <dbReference type="Proteomes" id="UP000593952"/>
    </source>
</evidence>
<gene>
    <name evidence="1" type="ORF">CPT_Maja_081</name>
</gene>
<name>A0A7S6U374_9CAUD</name>
<keyword evidence="2" id="KW-1185">Reference proteome</keyword>
<protein>
    <submittedName>
        <fullName evidence="1">Uncharacterized protein</fullName>
    </submittedName>
</protein>
<proteinExistence type="predicted"/>